<evidence type="ECO:0000259" key="1">
    <source>
        <dbReference type="PROSITE" id="PS51352"/>
    </source>
</evidence>
<name>A0A9D1W7D6_9SPHI</name>
<dbReference type="GO" id="GO:0016491">
    <property type="term" value="F:oxidoreductase activity"/>
    <property type="evidence" value="ECO:0007669"/>
    <property type="project" value="InterPro"/>
</dbReference>
<reference evidence="2" key="1">
    <citation type="journal article" date="2021" name="PeerJ">
        <title>Extensive microbial diversity within the chicken gut microbiome revealed by metagenomics and culture.</title>
        <authorList>
            <person name="Gilroy R."/>
            <person name="Ravi A."/>
            <person name="Getino M."/>
            <person name="Pursley I."/>
            <person name="Horton D.L."/>
            <person name="Alikhan N.F."/>
            <person name="Baker D."/>
            <person name="Gharbi K."/>
            <person name="Hall N."/>
            <person name="Watson M."/>
            <person name="Adriaenssens E.M."/>
            <person name="Foster-Nyarko E."/>
            <person name="Jarju S."/>
            <person name="Secka A."/>
            <person name="Antonio M."/>
            <person name="Oren A."/>
            <person name="Chaudhuri R.R."/>
            <person name="La Ragione R."/>
            <person name="Hildebrand F."/>
            <person name="Pallen M.J."/>
        </authorList>
    </citation>
    <scope>NUCLEOTIDE SEQUENCE</scope>
    <source>
        <strain evidence="2">1719</strain>
    </source>
</reference>
<dbReference type="CDD" id="cd02966">
    <property type="entry name" value="TlpA_like_family"/>
    <property type="match status" value="1"/>
</dbReference>
<dbReference type="EMBL" id="DXEZ01000050">
    <property type="protein sequence ID" value="HIX53727.1"/>
    <property type="molecule type" value="Genomic_DNA"/>
</dbReference>
<dbReference type="InterPro" id="IPR013766">
    <property type="entry name" value="Thioredoxin_domain"/>
</dbReference>
<dbReference type="Gene3D" id="1.25.40.10">
    <property type="entry name" value="Tetratricopeptide repeat domain"/>
    <property type="match status" value="1"/>
</dbReference>
<evidence type="ECO:0000313" key="2">
    <source>
        <dbReference type="EMBL" id="HIX53727.1"/>
    </source>
</evidence>
<dbReference type="InterPro" id="IPR011990">
    <property type="entry name" value="TPR-like_helical_dom_sf"/>
</dbReference>
<feature type="domain" description="Thioredoxin" evidence="1">
    <location>
        <begin position="172"/>
        <end position="326"/>
    </location>
</feature>
<dbReference type="GO" id="GO:0006950">
    <property type="term" value="P:response to stress"/>
    <property type="evidence" value="ECO:0007669"/>
    <property type="project" value="UniProtKB-ARBA"/>
</dbReference>
<sequence>MLLENREEAAAKRYGEKLHSSDRKVSYLSALATYYYENNDIDQSYSVLQNIIDNYSEELQKAAYVNSIVYILLAQVYGKQEKWKDCLQVIDQHKLSRLSDLKIEALIGNKQYFDAFLAFDQHFQIRSLNDAQNKQGEQLFHSLGSTTEEWLAYKDRVIKKKTSDNQKAWKASMIDKESVDFELTDMSGKTVEFSDYKGKIVVLDFWATWCGPCIISFPGMQAAVEKYKDDDQVEFLFINTREREANYKEKVKDFNDEKGYNFHVVYDKMEGSDALVSQYGIEGIPTKIIIDPSGRVRFQSAGGSSDVQAVVDEISYKIELIKELGE</sequence>
<dbReference type="PANTHER" id="PTHR42852:SF17">
    <property type="entry name" value="THIOREDOXIN-LIKE PROTEIN HI_1115"/>
    <property type="match status" value="1"/>
</dbReference>
<dbReference type="Pfam" id="PF00578">
    <property type="entry name" value="AhpC-TSA"/>
    <property type="match status" value="1"/>
</dbReference>
<dbReference type="SUPFAM" id="SSF52833">
    <property type="entry name" value="Thioredoxin-like"/>
    <property type="match status" value="1"/>
</dbReference>
<accession>A0A9D1W7D6</accession>
<dbReference type="Gene3D" id="3.40.30.10">
    <property type="entry name" value="Glutaredoxin"/>
    <property type="match status" value="1"/>
</dbReference>
<reference evidence="2" key="2">
    <citation type="submission" date="2021-04" db="EMBL/GenBank/DDBJ databases">
        <authorList>
            <person name="Gilroy R."/>
        </authorList>
    </citation>
    <scope>NUCLEOTIDE SEQUENCE</scope>
    <source>
        <strain evidence="2">1719</strain>
    </source>
</reference>
<dbReference type="GO" id="GO:0016209">
    <property type="term" value="F:antioxidant activity"/>
    <property type="evidence" value="ECO:0007669"/>
    <property type="project" value="InterPro"/>
</dbReference>
<dbReference type="Proteomes" id="UP000824156">
    <property type="component" value="Unassembled WGS sequence"/>
</dbReference>
<evidence type="ECO:0000313" key="3">
    <source>
        <dbReference type="Proteomes" id="UP000824156"/>
    </source>
</evidence>
<comment type="caution">
    <text evidence="2">The sequence shown here is derived from an EMBL/GenBank/DDBJ whole genome shotgun (WGS) entry which is preliminary data.</text>
</comment>
<dbReference type="AlphaFoldDB" id="A0A9D1W7D6"/>
<dbReference type="InterPro" id="IPR050553">
    <property type="entry name" value="Thioredoxin_ResA/DsbE_sf"/>
</dbReference>
<dbReference type="PROSITE" id="PS51352">
    <property type="entry name" value="THIOREDOXIN_2"/>
    <property type="match status" value="1"/>
</dbReference>
<gene>
    <name evidence="2" type="ORF">H9853_01770</name>
</gene>
<dbReference type="PANTHER" id="PTHR42852">
    <property type="entry name" value="THIOL:DISULFIDE INTERCHANGE PROTEIN DSBE"/>
    <property type="match status" value="1"/>
</dbReference>
<dbReference type="InterPro" id="IPR000866">
    <property type="entry name" value="AhpC/TSA"/>
</dbReference>
<organism evidence="2 3">
    <name type="scientific">Candidatus Sphingobacterium stercoripullorum</name>
    <dbReference type="NCBI Taxonomy" id="2838759"/>
    <lineage>
        <taxon>Bacteria</taxon>
        <taxon>Pseudomonadati</taxon>
        <taxon>Bacteroidota</taxon>
        <taxon>Sphingobacteriia</taxon>
        <taxon>Sphingobacteriales</taxon>
        <taxon>Sphingobacteriaceae</taxon>
        <taxon>Sphingobacterium</taxon>
    </lineage>
</organism>
<dbReference type="InterPro" id="IPR036249">
    <property type="entry name" value="Thioredoxin-like_sf"/>
</dbReference>
<protein>
    <submittedName>
        <fullName evidence="2">Redoxin domain-containing protein</fullName>
    </submittedName>
</protein>
<proteinExistence type="predicted"/>